<dbReference type="PANTHER" id="PTHR15503">
    <property type="entry name" value="LDOC1 RELATED"/>
    <property type="match status" value="1"/>
</dbReference>
<dbReference type="GO" id="GO:0003676">
    <property type="term" value="F:nucleic acid binding"/>
    <property type="evidence" value="ECO:0007669"/>
    <property type="project" value="InterPro"/>
</dbReference>
<keyword evidence="1" id="KW-0507">mRNA processing</keyword>
<feature type="compositionally biased region" description="Low complexity" evidence="3">
    <location>
        <begin position="264"/>
        <end position="273"/>
    </location>
</feature>
<dbReference type="Proteomes" id="UP000290288">
    <property type="component" value="Unassembled WGS sequence"/>
</dbReference>
<feature type="region of interest" description="Disordered" evidence="3">
    <location>
        <begin position="56"/>
        <end position="82"/>
    </location>
</feature>
<dbReference type="AlphaFoldDB" id="A0A4Q2DEI0"/>
<dbReference type="InterPro" id="IPR005162">
    <property type="entry name" value="Retrotrans_gag_dom"/>
</dbReference>
<dbReference type="GO" id="GO:0006397">
    <property type="term" value="P:mRNA processing"/>
    <property type="evidence" value="ECO:0007669"/>
    <property type="project" value="UniProtKB-KW"/>
</dbReference>
<evidence type="ECO:0000313" key="5">
    <source>
        <dbReference type="EMBL" id="RXW17939.1"/>
    </source>
</evidence>
<keyword evidence="6" id="KW-1185">Reference proteome</keyword>
<feature type="compositionally biased region" description="Pro residues" evidence="3">
    <location>
        <begin position="64"/>
        <end position="73"/>
    </location>
</feature>
<feature type="domain" description="CCHC-type" evidence="4">
    <location>
        <begin position="293"/>
        <end position="309"/>
    </location>
</feature>
<evidence type="ECO:0000313" key="6">
    <source>
        <dbReference type="Proteomes" id="UP000290288"/>
    </source>
</evidence>
<gene>
    <name evidence="5" type="ORF">EST38_g7925</name>
</gene>
<dbReference type="InterPro" id="IPR036875">
    <property type="entry name" value="Znf_CCHC_sf"/>
</dbReference>
<name>A0A4Q2DEI0_9AGAR</name>
<dbReference type="Pfam" id="PF00098">
    <property type="entry name" value="zf-CCHC"/>
    <property type="match status" value="1"/>
</dbReference>
<keyword evidence="2" id="KW-0862">Zinc</keyword>
<evidence type="ECO:0000256" key="2">
    <source>
        <dbReference type="PROSITE-ProRule" id="PRU00047"/>
    </source>
</evidence>
<evidence type="ECO:0000259" key="4">
    <source>
        <dbReference type="PROSITE" id="PS50158"/>
    </source>
</evidence>
<comment type="caution">
    <text evidence="5">The sequence shown here is derived from an EMBL/GenBank/DDBJ whole genome shotgun (WGS) entry which is preliminary data.</text>
</comment>
<dbReference type="SUPFAM" id="SSF57756">
    <property type="entry name" value="Retrovirus zinc finger-like domains"/>
    <property type="match status" value="1"/>
</dbReference>
<dbReference type="STRING" id="2316362.A0A4Q2DEI0"/>
<dbReference type="GO" id="GO:0008270">
    <property type="term" value="F:zinc ion binding"/>
    <property type="evidence" value="ECO:0007669"/>
    <property type="project" value="UniProtKB-KW"/>
</dbReference>
<accession>A0A4Q2DEI0</accession>
<reference evidence="5 6" key="1">
    <citation type="submission" date="2019-01" db="EMBL/GenBank/DDBJ databases">
        <title>Draft genome sequence of Psathyrella aberdarensis IHI B618.</title>
        <authorList>
            <person name="Buettner E."/>
            <person name="Kellner H."/>
        </authorList>
    </citation>
    <scope>NUCLEOTIDE SEQUENCE [LARGE SCALE GENOMIC DNA]</scope>
    <source>
        <strain evidence="5 6">IHI B618</strain>
    </source>
</reference>
<dbReference type="SMART" id="SM00343">
    <property type="entry name" value="ZnF_C2HC"/>
    <property type="match status" value="1"/>
</dbReference>
<feature type="region of interest" description="Disordered" evidence="3">
    <location>
        <begin position="250"/>
        <end position="289"/>
    </location>
</feature>
<sequence>MPPARNADTPAASSTQVNIDTLTALVQQLVDRDAQQAQDAIKAMVAEQVKAALATIPSASNTPSPAPRSPKPPKVSEANPWDGAPTTINRFFNELALVFAADKDRYSSVDAKVHYAFSKFTGDHAGQFKDNIIGRVLKGEKTWESWDCFEKEIRTSFPSTNLTDQAQRELENLKQGSKSAEEFFTKFDTHRHHSEYNDAALIAILKRNLNPGLLANIYRTYKIESELKTYEQWKTAAIERDRNFRDLTYVTGATNRRRENRSASSTPNSNTPNSPTPPTTTPKSPSPSTKPFKCYNCDGEGHLSRDCTKPRRGKPQYIRSMISNLSDADRKLLRDELRNEGFTADEE</sequence>
<dbReference type="Gene3D" id="4.10.60.10">
    <property type="entry name" value="Zinc finger, CCHC-type"/>
    <property type="match status" value="1"/>
</dbReference>
<dbReference type="Pfam" id="PF03732">
    <property type="entry name" value="Retrotrans_gag"/>
    <property type="match status" value="1"/>
</dbReference>
<protein>
    <recommendedName>
        <fullName evidence="4">CCHC-type domain-containing protein</fullName>
    </recommendedName>
</protein>
<dbReference type="EMBL" id="SDEE01000302">
    <property type="protein sequence ID" value="RXW17939.1"/>
    <property type="molecule type" value="Genomic_DNA"/>
</dbReference>
<dbReference type="InterPro" id="IPR032567">
    <property type="entry name" value="RTL1-rel"/>
</dbReference>
<keyword evidence="2" id="KW-0479">Metal-binding</keyword>
<dbReference type="PANTHER" id="PTHR15503:SF22">
    <property type="entry name" value="TRANSPOSON TY3-I GAG POLYPROTEIN"/>
    <property type="match status" value="1"/>
</dbReference>
<organism evidence="5 6">
    <name type="scientific">Candolleomyces aberdarensis</name>
    <dbReference type="NCBI Taxonomy" id="2316362"/>
    <lineage>
        <taxon>Eukaryota</taxon>
        <taxon>Fungi</taxon>
        <taxon>Dikarya</taxon>
        <taxon>Basidiomycota</taxon>
        <taxon>Agaricomycotina</taxon>
        <taxon>Agaricomycetes</taxon>
        <taxon>Agaricomycetidae</taxon>
        <taxon>Agaricales</taxon>
        <taxon>Agaricineae</taxon>
        <taxon>Psathyrellaceae</taxon>
        <taxon>Candolleomyces</taxon>
    </lineage>
</organism>
<dbReference type="OrthoDB" id="3066901at2759"/>
<keyword evidence="2" id="KW-0863">Zinc-finger</keyword>
<evidence type="ECO:0000256" key="3">
    <source>
        <dbReference type="SAM" id="MobiDB-lite"/>
    </source>
</evidence>
<dbReference type="InterPro" id="IPR001878">
    <property type="entry name" value="Znf_CCHC"/>
</dbReference>
<evidence type="ECO:0000256" key="1">
    <source>
        <dbReference type="ARBA" id="ARBA00022664"/>
    </source>
</evidence>
<dbReference type="PROSITE" id="PS50158">
    <property type="entry name" value="ZF_CCHC"/>
    <property type="match status" value="1"/>
</dbReference>
<proteinExistence type="predicted"/>